<evidence type="ECO:0000313" key="3">
    <source>
        <dbReference type="Proteomes" id="UP000823775"/>
    </source>
</evidence>
<reference evidence="2 3" key="1">
    <citation type="journal article" date="2021" name="BMC Genomics">
        <title>Datura genome reveals duplications of psychoactive alkaloid biosynthetic genes and high mutation rate following tissue culture.</title>
        <authorList>
            <person name="Rajewski A."/>
            <person name="Carter-House D."/>
            <person name="Stajich J."/>
            <person name="Litt A."/>
        </authorList>
    </citation>
    <scope>NUCLEOTIDE SEQUENCE [LARGE SCALE GENOMIC DNA]</scope>
    <source>
        <strain evidence="2">AR-01</strain>
    </source>
</reference>
<dbReference type="EMBL" id="JACEIK010000035">
    <property type="protein sequence ID" value="MCD7447397.1"/>
    <property type="molecule type" value="Genomic_DNA"/>
</dbReference>
<feature type="region of interest" description="Disordered" evidence="1">
    <location>
        <begin position="123"/>
        <end position="148"/>
    </location>
</feature>
<accession>A0ABS8RL93</accession>
<dbReference type="InterPro" id="IPR012445">
    <property type="entry name" value="ATG101"/>
</dbReference>
<dbReference type="Pfam" id="PF07855">
    <property type="entry name" value="ATG101"/>
    <property type="match status" value="1"/>
</dbReference>
<gene>
    <name evidence="2" type="ORF">HAX54_028469</name>
</gene>
<dbReference type="PANTHER" id="PTHR13292">
    <property type="entry name" value="AUTOPHAGY-RELATED PROTEIN 101"/>
    <property type="match status" value="1"/>
</dbReference>
<comment type="caution">
    <text evidence="2">The sequence shown here is derived from an EMBL/GenBank/DDBJ whole genome shotgun (WGS) entry which is preliminary data.</text>
</comment>
<evidence type="ECO:0008006" key="4">
    <source>
        <dbReference type="Google" id="ProtNLM"/>
    </source>
</evidence>
<feature type="compositionally biased region" description="Basic residues" evidence="1">
    <location>
        <begin position="123"/>
        <end position="133"/>
    </location>
</feature>
<evidence type="ECO:0000256" key="1">
    <source>
        <dbReference type="SAM" id="MobiDB-lite"/>
    </source>
</evidence>
<sequence length="217" mass="25165">MSCEVFHLKELDVEQFEIQEVLLCIFHTIMFHRALGLMRPKEIDLELFDITYVQCGDVEVERKIDEKIIQFIDRVKKQPNQKHQICISFYEVKNKQGSWFTNKDERHYWEHWYINLSVAHHPKAGSGKSHHSKVVNPGESAPEERDARHSGLELSLREVLFQIINFGNEKKDHIPPISNLEGASFPFEITISSSSDSAFGMELLKKMLQTGRPTMLG</sequence>
<dbReference type="PANTHER" id="PTHR13292:SF1">
    <property type="entry name" value="AUTOPHAGY-RELATED PROTEIN 101"/>
    <property type="match status" value="1"/>
</dbReference>
<keyword evidence="3" id="KW-1185">Reference proteome</keyword>
<dbReference type="Proteomes" id="UP000823775">
    <property type="component" value="Unassembled WGS sequence"/>
</dbReference>
<name>A0ABS8RL93_DATST</name>
<protein>
    <recommendedName>
        <fullName evidence="4">Autophagy-related protein 101</fullName>
    </recommendedName>
</protein>
<proteinExistence type="predicted"/>
<organism evidence="2 3">
    <name type="scientific">Datura stramonium</name>
    <name type="common">Jimsonweed</name>
    <name type="synonym">Common thornapple</name>
    <dbReference type="NCBI Taxonomy" id="4076"/>
    <lineage>
        <taxon>Eukaryota</taxon>
        <taxon>Viridiplantae</taxon>
        <taxon>Streptophyta</taxon>
        <taxon>Embryophyta</taxon>
        <taxon>Tracheophyta</taxon>
        <taxon>Spermatophyta</taxon>
        <taxon>Magnoliopsida</taxon>
        <taxon>eudicotyledons</taxon>
        <taxon>Gunneridae</taxon>
        <taxon>Pentapetalae</taxon>
        <taxon>asterids</taxon>
        <taxon>lamiids</taxon>
        <taxon>Solanales</taxon>
        <taxon>Solanaceae</taxon>
        <taxon>Solanoideae</taxon>
        <taxon>Datureae</taxon>
        <taxon>Datura</taxon>
    </lineage>
</organism>
<evidence type="ECO:0000313" key="2">
    <source>
        <dbReference type="EMBL" id="MCD7447397.1"/>
    </source>
</evidence>